<keyword evidence="2" id="KW-1185">Reference proteome</keyword>
<name>A0A0M8ZNZ5_9HYME</name>
<protein>
    <recommendedName>
        <fullName evidence="3">Pupal cuticle protein</fullName>
    </recommendedName>
</protein>
<evidence type="ECO:0000313" key="2">
    <source>
        <dbReference type="Proteomes" id="UP000053105"/>
    </source>
</evidence>
<sequence length="574" mass="62352">MSYVICYKLEIYEYHSTRRCQLQMSESLPLACLILSASALPGYEVYGAAYHGPPAPLAHDGRVIDTPEVAHAKAAHLAAHAAEAAKATPFGYGDYSDAGKYEDYSGSYETHNLYHGPPAPLAHDGRVLETPEVAHAKAAHLAAHAEQISKLAQVAYADPYPQPHWFHFLGQGRRLKQSISLGVVVYPRVVANGVGHATTPCTPINSSILACPSHNAGYHKLCRQSLDRPPLSFDILAFVTFNVACSAPQWYGGPGYGHGAPGYGHAAPAPLGPDGRVVDTPEVAQLKSAHLAALAEANARAPKGPGGPYPGPAGPYAPGGYAPHYSGPPAPLGPDGRVVDTPEVQQAKAVHFSLYNAEAQKAPAGPAAPNSWNPAGPSWNNPLWNAGNNWNQHKVDSEYSSRSIIYSVSPNLHVVPYIVYLVLSLQTFINNRDMADKFRLQQRQREVTRDKLMRRDIEFSKPRLTAAADDSGVGRQACQTAIGPELDKALHRKILAQLEHCIDRCMELLPGQPKKLNERKKNKLDQLGDPEYFVGERNVQCAAWDWQKSIELSVGLPKCVQLKDHVCKCEEKNA</sequence>
<organism evidence="1 2">
    <name type="scientific">Melipona quadrifasciata</name>
    <dbReference type="NCBI Taxonomy" id="166423"/>
    <lineage>
        <taxon>Eukaryota</taxon>
        <taxon>Metazoa</taxon>
        <taxon>Ecdysozoa</taxon>
        <taxon>Arthropoda</taxon>
        <taxon>Hexapoda</taxon>
        <taxon>Insecta</taxon>
        <taxon>Pterygota</taxon>
        <taxon>Neoptera</taxon>
        <taxon>Endopterygota</taxon>
        <taxon>Hymenoptera</taxon>
        <taxon>Apocrita</taxon>
        <taxon>Aculeata</taxon>
        <taxon>Apoidea</taxon>
        <taxon>Anthophila</taxon>
        <taxon>Apidae</taxon>
        <taxon>Melipona</taxon>
    </lineage>
</organism>
<dbReference type="OrthoDB" id="8117569at2759"/>
<dbReference type="STRING" id="166423.A0A0M8ZNZ5"/>
<proteinExistence type="predicted"/>
<dbReference type="Proteomes" id="UP000053105">
    <property type="component" value="Unassembled WGS sequence"/>
</dbReference>
<accession>A0A0M8ZNZ5</accession>
<gene>
    <name evidence="1" type="ORF">WN51_07108</name>
</gene>
<dbReference type="AlphaFoldDB" id="A0A0M8ZNZ5"/>
<evidence type="ECO:0000313" key="1">
    <source>
        <dbReference type="EMBL" id="KOX68135.1"/>
    </source>
</evidence>
<dbReference type="EMBL" id="KQ435949">
    <property type="protein sequence ID" value="KOX68135.1"/>
    <property type="molecule type" value="Genomic_DNA"/>
</dbReference>
<evidence type="ECO:0008006" key="3">
    <source>
        <dbReference type="Google" id="ProtNLM"/>
    </source>
</evidence>
<reference evidence="1 2" key="1">
    <citation type="submission" date="2015-07" db="EMBL/GenBank/DDBJ databases">
        <title>The genome of Melipona quadrifasciata.</title>
        <authorList>
            <person name="Pan H."/>
            <person name="Kapheim K."/>
        </authorList>
    </citation>
    <scope>NUCLEOTIDE SEQUENCE [LARGE SCALE GENOMIC DNA]</scope>
    <source>
        <strain evidence="1">0111107301</strain>
        <tissue evidence="1">Whole body</tissue>
    </source>
</reference>